<keyword evidence="2" id="KW-0472">Membrane</keyword>
<feature type="domain" description="Cyclin N-terminal" evidence="3">
    <location>
        <begin position="270"/>
        <end position="366"/>
    </location>
</feature>
<dbReference type="PANTHER" id="PTHR10177">
    <property type="entry name" value="CYCLINS"/>
    <property type="match status" value="1"/>
</dbReference>
<evidence type="ECO:0000313" key="4">
    <source>
        <dbReference type="EMBL" id="KPI85905.1"/>
    </source>
</evidence>
<protein>
    <submittedName>
        <fullName evidence="4">Putative mitotic cyclin</fullName>
    </submittedName>
</protein>
<feature type="transmembrane region" description="Helical" evidence="2">
    <location>
        <begin position="277"/>
        <end position="300"/>
    </location>
</feature>
<dbReference type="InterPro" id="IPR039361">
    <property type="entry name" value="Cyclin"/>
</dbReference>
<dbReference type="Gene3D" id="1.10.472.10">
    <property type="entry name" value="Cyclin-like"/>
    <property type="match status" value="2"/>
</dbReference>
<feature type="region of interest" description="Disordered" evidence="1">
    <location>
        <begin position="1"/>
        <end position="21"/>
    </location>
</feature>
<comment type="caution">
    <text evidence="4">The sequence shown here is derived from an EMBL/GenBank/DDBJ whole genome shotgun (WGS) entry which is preliminary data.</text>
</comment>
<name>A0A0N1I2Q6_LEPSE</name>
<keyword evidence="2" id="KW-0812">Transmembrane</keyword>
<keyword evidence="2" id="KW-1133">Transmembrane helix</keyword>
<proteinExistence type="predicted"/>
<dbReference type="AlphaFoldDB" id="A0A0N1I2Q6"/>
<evidence type="ECO:0000256" key="1">
    <source>
        <dbReference type="SAM" id="MobiDB-lite"/>
    </source>
</evidence>
<dbReference type="OrthoDB" id="5590282at2759"/>
<evidence type="ECO:0000259" key="3">
    <source>
        <dbReference type="Pfam" id="PF00134"/>
    </source>
</evidence>
<evidence type="ECO:0000313" key="5">
    <source>
        <dbReference type="Proteomes" id="UP000038009"/>
    </source>
</evidence>
<evidence type="ECO:0000256" key="2">
    <source>
        <dbReference type="SAM" id="Phobius"/>
    </source>
</evidence>
<dbReference type="InterPro" id="IPR006671">
    <property type="entry name" value="Cyclin_N"/>
</dbReference>
<sequence length="496" mass="55544">MSSQKSVDCSSGGATSPQPMRQVLGNLSLNQQLPTQSVTLDCSKAVLRIPAYVAAKLESEKNEKKALAPLTFMMIQQRIRDHFVRDLGDEMELVDQRYVLTSAMVEKFLFPLFQRADAKAVRILGEVWGRSRDPSRRLSDQIVAVLTRRQHTLLQGTELTLQELKEKVLLASRLQEPLTVGEVHQLAVQLGPNNRKWAEDWLKAHPADDKVEAMKLYVDLRSVVQQRFGAFTFAGAYYPTVLDDLIEMDEQAQSMTVYTPKNGVHSQATRARACEELFIFTIFCGVPLSLDAYFLAVALLDRFLALHPLEKEEMRLFSMAALLLASKCDHSWPALDPHFVSSKIKLAQEDVMTAEETLIRVLRFDTTVATLHHFCEALVLHQDPPASPEQRRLLEYLIASLSLHTYFGQYKQSCLAAAALHSSRHAAGLPTGEPSEPVRVLLSVVHAALQKNNVDRSPGYLLKQIYARPEYHSVSLTPPAVLFPSLSCRSSLNASQ</sequence>
<gene>
    <name evidence="4" type="ORF">ABL78_5037</name>
</gene>
<accession>A0A0N1I2Q6</accession>
<dbReference type="VEuPathDB" id="TriTrypDB:Lsey_0159_0150"/>
<dbReference type="Pfam" id="PF00134">
    <property type="entry name" value="Cyclin_N"/>
    <property type="match status" value="1"/>
</dbReference>
<dbReference type="SUPFAM" id="SSF47954">
    <property type="entry name" value="Cyclin-like"/>
    <property type="match status" value="1"/>
</dbReference>
<dbReference type="Proteomes" id="UP000038009">
    <property type="component" value="Unassembled WGS sequence"/>
</dbReference>
<reference evidence="4 5" key="1">
    <citation type="journal article" date="2015" name="PLoS Pathog.">
        <title>Leptomonas seymouri: Adaptations to the Dixenous Life Cycle Analyzed by Genome Sequencing, Transcriptome Profiling and Co-infection with Leishmania donovani.</title>
        <authorList>
            <person name="Kraeva N."/>
            <person name="Butenko A."/>
            <person name="Hlavacova J."/>
            <person name="Kostygov A."/>
            <person name="Myskova J."/>
            <person name="Grybchuk D."/>
            <person name="Lestinova T."/>
            <person name="Votypka J."/>
            <person name="Volf P."/>
            <person name="Opperdoes F."/>
            <person name="Flegontov P."/>
            <person name="Lukes J."/>
            <person name="Yurchenko V."/>
        </authorList>
    </citation>
    <scope>NUCLEOTIDE SEQUENCE [LARGE SCALE GENOMIC DNA]</scope>
    <source>
        <strain evidence="4 5">ATCC 30220</strain>
    </source>
</reference>
<dbReference type="OMA" id="CEELFIF"/>
<keyword evidence="5" id="KW-1185">Reference proteome</keyword>
<dbReference type="EMBL" id="LJSK01000159">
    <property type="protein sequence ID" value="KPI85905.1"/>
    <property type="molecule type" value="Genomic_DNA"/>
</dbReference>
<dbReference type="InterPro" id="IPR036915">
    <property type="entry name" value="Cyclin-like_sf"/>
</dbReference>
<organism evidence="4 5">
    <name type="scientific">Leptomonas seymouri</name>
    <dbReference type="NCBI Taxonomy" id="5684"/>
    <lineage>
        <taxon>Eukaryota</taxon>
        <taxon>Discoba</taxon>
        <taxon>Euglenozoa</taxon>
        <taxon>Kinetoplastea</taxon>
        <taxon>Metakinetoplastina</taxon>
        <taxon>Trypanosomatida</taxon>
        <taxon>Trypanosomatidae</taxon>
        <taxon>Leishmaniinae</taxon>
        <taxon>Leptomonas</taxon>
    </lineage>
</organism>